<gene>
    <name evidence="2" type="ORF">OMM_08889</name>
</gene>
<sequence>MFFLHIAAPAIGICDDAVYKEEFDIILKQLDKVTERIENIEDRQGIRHKEDTPEEAIDILEEEMEEFVDILDEVEKKALWINWNLELNYEQDWIGMISKGTTPSLLLESPAEIISTKLLMHCPPIDFD</sequence>
<reference evidence="3" key="1">
    <citation type="submission" date="2012-11" db="EMBL/GenBank/DDBJ databases">
        <authorList>
            <person name="Lucero-Rivera Y.E."/>
            <person name="Tovar-Ramirez D."/>
        </authorList>
    </citation>
    <scope>NUCLEOTIDE SEQUENCE [LARGE SCALE GENOMIC DNA]</scope>
    <source>
        <strain evidence="3">Araruama</strain>
    </source>
</reference>
<feature type="coiled-coil region" evidence="1">
    <location>
        <begin position="23"/>
        <end position="77"/>
    </location>
</feature>
<organism evidence="2 3">
    <name type="scientific">Candidatus Magnetoglobus multicellularis str. Araruama</name>
    <dbReference type="NCBI Taxonomy" id="890399"/>
    <lineage>
        <taxon>Bacteria</taxon>
        <taxon>Pseudomonadati</taxon>
        <taxon>Thermodesulfobacteriota</taxon>
        <taxon>Desulfobacteria</taxon>
        <taxon>Desulfobacterales</taxon>
        <taxon>Desulfobacteraceae</taxon>
        <taxon>Candidatus Magnetoglobus</taxon>
    </lineage>
</organism>
<comment type="caution">
    <text evidence="2">The sequence shown here is derived from an EMBL/GenBank/DDBJ whole genome shotgun (WGS) entry which is preliminary data.</text>
</comment>
<name>A0A1V1P696_9BACT</name>
<keyword evidence="1" id="KW-0175">Coiled coil</keyword>
<evidence type="ECO:0000256" key="1">
    <source>
        <dbReference type="SAM" id="Coils"/>
    </source>
</evidence>
<evidence type="ECO:0000313" key="2">
    <source>
        <dbReference type="EMBL" id="ETR70340.1"/>
    </source>
</evidence>
<dbReference type="Proteomes" id="UP000189670">
    <property type="component" value="Unassembled WGS sequence"/>
</dbReference>
<accession>A0A1V1P696</accession>
<dbReference type="AlphaFoldDB" id="A0A1V1P696"/>
<proteinExistence type="predicted"/>
<evidence type="ECO:0000313" key="3">
    <source>
        <dbReference type="Proteomes" id="UP000189670"/>
    </source>
</evidence>
<protein>
    <submittedName>
        <fullName evidence="2">Uncharacterized protein</fullName>
    </submittedName>
</protein>
<dbReference type="EMBL" id="ATBP01000441">
    <property type="protein sequence ID" value="ETR70340.1"/>
    <property type="molecule type" value="Genomic_DNA"/>
</dbReference>